<evidence type="ECO:0000259" key="7">
    <source>
        <dbReference type="Pfam" id="PF01929"/>
    </source>
</evidence>
<evidence type="ECO:0000256" key="6">
    <source>
        <dbReference type="SAM" id="MobiDB-lite"/>
    </source>
</evidence>
<feature type="domain" description="Large ribosomal subunit protein eL14" evidence="7">
    <location>
        <begin position="46"/>
        <end position="120"/>
    </location>
</feature>
<accession>G1K056</accession>
<dbReference type="InterPro" id="IPR039660">
    <property type="entry name" value="Ribosomal_eL14"/>
</dbReference>
<dbReference type="PANTHER" id="PTHR11127:SF2">
    <property type="entry name" value="LARGE RIBOSOMAL SUBUNIT PROTEIN EL14"/>
    <property type="match status" value="1"/>
</dbReference>
<evidence type="ECO:0000256" key="5">
    <source>
        <dbReference type="ARBA" id="ARBA00035318"/>
    </source>
</evidence>
<protein>
    <recommendedName>
        <fullName evidence="4">Large ribosomal subunit protein eL14</fullName>
    </recommendedName>
    <alternativeName>
        <fullName evidence="5">60S ribosomal protein L14</fullName>
    </alternativeName>
</protein>
<sequence>MPFKRFVQTGRVAYISDGRYKGKLCAIVDVINQTRALVDGPETGVPRSGIRLNQLHLTKFRLRFPFTASTRVVRKAWKDDKLDEKWKESMWAKKVEAKKKRLALTDFDRFKLRHARQVRNKLRTSAFLYLKKKAKKDAAAKKPEKKVEKKSAAPKKVTNEEDKKKKK</sequence>
<dbReference type="GO" id="GO:0003735">
    <property type="term" value="F:structural constituent of ribosome"/>
    <property type="evidence" value="ECO:0007669"/>
    <property type="project" value="InterPro"/>
</dbReference>
<evidence type="ECO:0000256" key="2">
    <source>
        <dbReference type="ARBA" id="ARBA00022980"/>
    </source>
</evidence>
<evidence type="ECO:0000256" key="4">
    <source>
        <dbReference type="ARBA" id="ARBA00035215"/>
    </source>
</evidence>
<evidence type="ECO:0000313" key="8">
    <source>
        <dbReference type="EMBL" id="AEL79167.1"/>
    </source>
</evidence>
<dbReference type="PANTHER" id="PTHR11127">
    <property type="entry name" value="60S RIBOSOMAL PROTEIN L14"/>
    <property type="match status" value="1"/>
</dbReference>
<feature type="compositionally biased region" description="Basic and acidic residues" evidence="6">
    <location>
        <begin position="136"/>
        <end position="167"/>
    </location>
</feature>
<organism evidence="8">
    <name type="scientific">Rhodnius prolixus</name>
    <name type="common">Triatomid bug</name>
    <dbReference type="NCBI Taxonomy" id="13249"/>
    <lineage>
        <taxon>Eukaryota</taxon>
        <taxon>Metazoa</taxon>
        <taxon>Ecdysozoa</taxon>
        <taxon>Arthropoda</taxon>
        <taxon>Hexapoda</taxon>
        <taxon>Insecta</taxon>
        <taxon>Pterygota</taxon>
        <taxon>Neoptera</taxon>
        <taxon>Paraneoptera</taxon>
        <taxon>Hemiptera</taxon>
        <taxon>Heteroptera</taxon>
        <taxon>Panheteroptera</taxon>
        <taxon>Cimicomorpha</taxon>
        <taxon>Reduviidae</taxon>
        <taxon>Triatominae</taxon>
        <taxon>Rhodnius</taxon>
    </lineage>
</organism>
<dbReference type="GO" id="GO:0042273">
    <property type="term" value="P:ribosomal large subunit biogenesis"/>
    <property type="evidence" value="ECO:0007669"/>
    <property type="project" value="TreeGrafter"/>
</dbReference>
<evidence type="ECO:0000256" key="3">
    <source>
        <dbReference type="ARBA" id="ARBA00023274"/>
    </source>
</evidence>
<dbReference type="EMBL" id="JO494937">
    <property type="protein sequence ID" value="AEL79167.1"/>
    <property type="molecule type" value="mRNA"/>
</dbReference>
<dbReference type="CDD" id="cd23702">
    <property type="entry name" value="eL14"/>
    <property type="match status" value="1"/>
</dbReference>
<dbReference type="GO" id="GO:0006412">
    <property type="term" value="P:translation"/>
    <property type="evidence" value="ECO:0007669"/>
    <property type="project" value="InterPro"/>
</dbReference>
<dbReference type="Gene3D" id="6.10.250.2270">
    <property type="match status" value="1"/>
</dbReference>
<dbReference type="Pfam" id="PF01929">
    <property type="entry name" value="Ribosomal_L14e"/>
    <property type="match status" value="1"/>
</dbReference>
<feature type="region of interest" description="Disordered" evidence="6">
    <location>
        <begin position="133"/>
        <end position="167"/>
    </location>
</feature>
<feature type="non-terminal residue" evidence="8">
    <location>
        <position position="167"/>
    </location>
</feature>
<dbReference type="InterPro" id="IPR002784">
    <property type="entry name" value="Ribosomal_eL14_dom"/>
</dbReference>
<proteinExistence type="evidence at transcript level"/>
<dbReference type="Gene3D" id="2.30.30.30">
    <property type="match status" value="1"/>
</dbReference>
<dbReference type="VEuPathDB" id="VectorBase:RPRC007825"/>
<comment type="similarity">
    <text evidence="1">Belongs to the eukaryotic ribosomal protein eL14 family.</text>
</comment>
<name>G1K056_RHOPR</name>
<dbReference type="AlphaFoldDB" id="G1K056"/>
<evidence type="ECO:0000256" key="1">
    <source>
        <dbReference type="ARBA" id="ARBA00006592"/>
    </source>
</evidence>
<dbReference type="InterPro" id="IPR008991">
    <property type="entry name" value="Translation_prot_SH3-like_sf"/>
</dbReference>
<reference evidence="8" key="1">
    <citation type="journal article" date="2011" name="Insect Biochem. Mol. Biol.">
        <title>Transcriptome and gene expression profile of ovarian follicle tissue of the triatomine bug Rhodnius prolixus.</title>
        <authorList>
            <person name="Medeiros M.N."/>
            <person name="Logullo R."/>
            <person name="Ramos I.B."/>
            <person name="Sorgine M.H."/>
            <person name="Paiva-Silva G.O."/>
            <person name="Mesquita R.D."/>
            <person name="Machado E.A."/>
            <person name="Coutinho M.A."/>
            <person name="Masuda H."/>
            <person name="Capurro M.L."/>
            <person name="Ribeiro J.M."/>
            <person name="Cardoso Braz G.R."/>
            <person name="Oliveira P.L."/>
        </authorList>
    </citation>
    <scope>NUCLEOTIDE SEQUENCE</scope>
    <source>
        <tissue evidence="8">Ovary</tissue>
    </source>
</reference>
<dbReference type="GO" id="GO:0022625">
    <property type="term" value="C:cytosolic large ribosomal subunit"/>
    <property type="evidence" value="ECO:0007669"/>
    <property type="project" value="TreeGrafter"/>
</dbReference>
<dbReference type="InterPro" id="IPR014722">
    <property type="entry name" value="Rib_uL2_dom2"/>
</dbReference>
<dbReference type="GO" id="GO:0003723">
    <property type="term" value="F:RNA binding"/>
    <property type="evidence" value="ECO:0007669"/>
    <property type="project" value="InterPro"/>
</dbReference>
<keyword evidence="2 8" id="KW-0689">Ribosomal protein</keyword>
<dbReference type="SUPFAM" id="SSF50104">
    <property type="entry name" value="Translation proteins SH3-like domain"/>
    <property type="match status" value="1"/>
</dbReference>
<keyword evidence="3" id="KW-0687">Ribonucleoprotein</keyword>